<organism evidence="4 5">
    <name type="scientific">Waddlia chondrophila (strain ATCC VR-1470 / WSU 86-1044)</name>
    <dbReference type="NCBI Taxonomy" id="716544"/>
    <lineage>
        <taxon>Bacteria</taxon>
        <taxon>Pseudomonadati</taxon>
        <taxon>Chlamydiota</taxon>
        <taxon>Chlamydiia</taxon>
        <taxon>Parachlamydiales</taxon>
        <taxon>Waddliaceae</taxon>
        <taxon>Waddlia</taxon>
    </lineage>
</organism>
<dbReference type="InterPro" id="IPR029044">
    <property type="entry name" value="Nucleotide-diphossugar_trans"/>
</dbReference>
<keyword evidence="3 4" id="KW-0548">Nucleotidyltransferase</keyword>
<dbReference type="AlphaFoldDB" id="D6YST5"/>
<dbReference type="PANTHER" id="PTHR11952:SF2">
    <property type="entry name" value="LD24639P"/>
    <property type="match status" value="1"/>
</dbReference>
<keyword evidence="2 4" id="KW-0808">Transferase</keyword>
<dbReference type="Pfam" id="PF01704">
    <property type="entry name" value="UDPGP"/>
    <property type="match status" value="1"/>
</dbReference>
<evidence type="ECO:0000256" key="1">
    <source>
        <dbReference type="ARBA" id="ARBA00010401"/>
    </source>
</evidence>
<evidence type="ECO:0000256" key="3">
    <source>
        <dbReference type="ARBA" id="ARBA00022695"/>
    </source>
</evidence>
<evidence type="ECO:0000256" key="2">
    <source>
        <dbReference type="ARBA" id="ARBA00022679"/>
    </source>
</evidence>
<dbReference type="KEGG" id="wch:wcw_1791"/>
<dbReference type="eggNOG" id="COG4284">
    <property type="taxonomic scope" value="Bacteria"/>
</dbReference>
<sequence length="446" mass="50256">MDKRHAFEKLHSIGQGHLIQDYDQLSKHQQQGLLEQIERLQIPVFRKQQLLLMPTPHSPIRFLDPVLNSAAYGENSWSEQGKGAIKQGLVGALLIAGGQGSRLRFNGPKGCFPVSVIKKKSLFQLFAEKTLAASIQANRPLPLAIMTSPLNTQATISYFENHRYFGLEASQVSFFAQELLPFLDDQGNLVPDPMGNIAEGPDGNGSCLRNFFDSGIWDIWYGSGVRLVNSVLIDNPLADPFDAELIGYHLDENADVVIKCTTREDPKEKVGLIAKHNDRIEIVEYTEVPEEVRNKKNDQGGLLYNLANLSLFSFSMDFIKSAAHKDLPLHRARKSAPTAKDPSPEKPNIWKFETFIFDTLQYATKIKTLIYPRDSSFSPLKNRNGRDSLETVQQALLQRDRKIFQQITGTKPPDKPFELSQQFYYPTQEFAAQWAGKSFPNAGYIE</sequence>
<dbReference type="RefSeq" id="WP_013182832.1">
    <property type="nucleotide sequence ID" value="NC_014225.1"/>
</dbReference>
<dbReference type="InterPro" id="IPR039741">
    <property type="entry name" value="UDP-sugar_pyrophosphorylase"/>
</dbReference>
<comment type="similarity">
    <text evidence="1">Belongs to the UDPGP type 1 family.</text>
</comment>
<name>D6YST5_WADCW</name>
<evidence type="ECO:0000313" key="4">
    <source>
        <dbReference type="EMBL" id="ADI39130.1"/>
    </source>
</evidence>
<dbReference type="STRING" id="716544.wcw_1791"/>
<proteinExistence type="inferred from homology"/>
<dbReference type="GO" id="GO:0003977">
    <property type="term" value="F:UDP-N-acetylglucosamine diphosphorylase activity"/>
    <property type="evidence" value="ECO:0007669"/>
    <property type="project" value="UniProtKB-EC"/>
</dbReference>
<dbReference type="EMBL" id="CP001928">
    <property type="protein sequence ID" value="ADI39130.1"/>
    <property type="molecule type" value="Genomic_DNA"/>
</dbReference>
<dbReference type="Gene3D" id="3.90.550.10">
    <property type="entry name" value="Spore Coat Polysaccharide Biosynthesis Protein SpsA, Chain A"/>
    <property type="match status" value="1"/>
</dbReference>
<reference evidence="4 5" key="1">
    <citation type="journal article" date="2010" name="PLoS ONE">
        <title>The Waddlia genome: a window into chlamydial biology.</title>
        <authorList>
            <person name="Bertelli C."/>
            <person name="Collyn F."/>
            <person name="Croxatto A."/>
            <person name="Ruckert C."/>
            <person name="Polkinghorne A."/>
            <person name="Kebbi-Beghdadi C."/>
            <person name="Goesmann A."/>
            <person name="Vaughan L."/>
            <person name="Greub G."/>
        </authorList>
    </citation>
    <scope>NUCLEOTIDE SEQUENCE [LARGE SCALE GENOMIC DNA]</scope>
    <source>
        <strain evidence="5">ATCC VR-1470 / WSU 86-1044</strain>
    </source>
</reference>
<protein>
    <submittedName>
        <fullName evidence="4">UDP-glucose pyrophosphorylase</fullName>
        <ecNumber evidence="4">2.7.7.23</ecNumber>
    </submittedName>
</protein>
<keyword evidence="5" id="KW-1185">Reference proteome</keyword>
<dbReference type="HOGENOM" id="CLU_025603_1_2_0"/>
<dbReference type="OrthoDB" id="9806910at2"/>
<dbReference type="EC" id="2.7.7.23" evidence="4"/>
<dbReference type="PANTHER" id="PTHR11952">
    <property type="entry name" value="UDP- GLUCOSE PYROPHOSPHORYLASE"/>
    <property type="match status" value="1"/>
</dbReference>
<accession>D6YST5</accession>
<dbReference type="Proteomes" id="UP000001505">
    <property type="component" value="Chromosome"/>
</dbReference>
<gene>
    <name evidence="4" type="primary">glmU3</name>
    <name evidence="4" type="ordered locus">wcw_1791</name>
</gene>
<evidence type="ECO:0000313" key="5">
    <source>
        <dbReference type="Proteomes" id="UP000001505"/>
    </source>
</evidence>
<dbReference type="SUPFAM" id="SSF53448">
    <property type="entry name" value="Nucleotide-diphospho-sugar transferases"/>
    <property type="match status" value="1"/>
</dbReference>
<dbReference type="InterPro" id="IPR002618">
    <property type="entry name" value="UDPGP_fam"/>
</dbReference>